<dbReference type="SUPFAM" id="SSF161093">
    <property type="entry name" value="MgtE membrane domain-like"/>
    <property type="match status" value="1"/>
</dbReference>
<evidence type="ECO:0000313" key="10">
    <source>
        <dbReference type="EMBL" id="CAD8295261.1"/>
    </source>
</evidence>
<protein>
    <recommendedName>
        <fullName evidence="9">SLC41A/MgtE integral membrane domain-containing protein</fullName>
    </recommendedName>
</protein>
<comment type="subcellular location">
    <subcellularLocation>
        <location evidence="1">Membrane</location>
        <topology evidence="1">Multi-pass membrane protein</topology>
    </subcellularLocation>
</comment>
<keyword evidence="7 8" id="KW-0472">Membrane</keyword>
<feature type="transmembrane region" description="Helical" evidence="8">
    <location>
        <begin position="172"/>
        <end position="194"/>
    </location>
</feature>
<reference evidence="10" key="1">
    <citation type="submission" date="2021-01" db="EMBL/GenBank/DDBJ databases">
        <authorList>
            <person name="Corre E."/>
            <person name="Pelletier E."/>
            <person name="Niang G."/>
            <person name="Scheremetjew M."/>
            <person name="Finn R."/>
            <person name="Kale V."/>
            <person name="Holt S."/>
            <person name="Cochrane G."/>
            <person name="Meng A."/>
            <person name="Brown T."/>
            <person name="Cohen L."/>
        </authorList>
    </citation>
    <scope>NUCLEOTIDE SEQUENCE</scope>
    <source>
        <strain evidence="10">CCMP147</strain>
    </source>
</reference>
<keyword evidence="6 8" id="KW-1133">Transmembrane helix</keyword>
<dbReference type="PANTHER" id="PTHR41394">
    <property type="entry name" value="MAGNESIUM TRANSPORTER MGTE"/>
    <property type="match status" value="1"/>
</dbReference>
<evidence type="ECO:0000256" key="6">
    <source>
        <dbReference type="ARBA" id="ARBA00022989"/>
    </source>
</evidence>
<evidence type="ECO:0000256" key="2">
    <source>
        <dbReference type="ARBA" id="ARBA00009749"/>
    </source>
</evidence>
<sequence length="209" mass="22512">MNESEKYLANGIFFRAYPERLTALLVTLVVEIPVLFMISGGSDKLCSLIGRRRYQLMMAFLPLSSAISGNCGLQSSTLTTRAISHLHVTRGSYRRWLLSELGAAFHLGLSMGAVLGIIAYYAGGLDAAFGFTIAASQFVSVLTAGLTGTLAPLVFTFIFHRDSGKWAGPLETAIQDIVGSFAMVVMSYHLLLWLGPAEVSTEDYCGGLS</sequence>
<evidence type="ECO:0000256" key="4">
    <source>
        <dbReference type="ARBA" id="ARBA00022692"/>
    </source>
</evidence>
<dbReference type="GO" id="GO:0008324">
    <property type="term" value="F:monoatomic cation transmembrane transporter activity"/>
    <property type="evidence" value="ECO:0007669"/>
    <property type="project" value="InterPro"/>
</dbReference>
<dbReference type="InterPro" id="IPR036739">
    <property type="entry name" value="SLC41_membr_dom_sf"/>
</dbReference>
<proteinExistence type="inferred from homology"/>
<name>A0A7R9VGZ5_9STRA</name>
<evidence type="ECO:0000256" key="5">
    <source>
        <dbReference type="ARBA" id="ARBA00022842"/>
    </source>
</evidence>
<feature type="transmembrane region" description="Helical" evidence="8">
    <location>
        <begin position="127"/>
        <end position="160"/>
    </location>
</feature>
<keyword evidence="4 8" id="KW-0812">Transmembrane</keyword>
<organism evidence="10">
    <name type="scientific">Pseudictyota dubia</name>
    <dbReference type="NCBI Taxonomy" id="2749911"/>
    <lineage>
        <taxon>Eukaryota</taxon>
        <taxon>Sar</taxon>
        <taxon>Stramenopiles</taxon>
        <taxon>Ochrophyta</taxon>
        <taxon>Bacillariophyta</taxon>
        <taxon>Mediophyceae</taxon>
        <taxon>Biddulphiophycidae</taxon>
        <taxon>Eupodiscales</taxon>
        <taxon>Odontellaceae</taxon>
        <taxon>Pseudictyota</taxon>
    </lineage>
</organism>
<dbReference type="PANTHER" id="PTHR41394:SF5">
    <property type="entry name" value="SLC41A_MGTE INTEGRAL MEMBRANE DOMAIN-CONTAINING PROTEIN"/>
    <property type="match status" value="1"/>
</dbReference>
<dbReference type="InterPro" id="IPR006667">
    <property type="entry name" value="SLC41_membr_dom"/>
</dbReference>
<keyword evidence="3" id="KW-0813">Transport</keyword>
<feature type="transmembrane region" description="Helical" evidence="8">
    <location>
        <begin position="96"/>
        <end position="121"/>
    </location>
</feature>
<evidence type="ECO:0000256" key="7">
    <source>
        <dbReference type="ARBA" id="ARBA00023136"/>
    </source>
</evidence>
<feature type="domain" description="SLC41A/MgtE integral membrane" evidence="9">
    <location>
        <begin position="62"/>
        <end position="185"/>
    </location>
</feature>
<evidence type="ECO:0000256" key="8">
    <source>
        <dbReference type="SAM" id="Phobius"/>
    </source>
</evidence>
<comment type="similarity">
    <text evidence="2">Belongs to the SLC41A transporter family.</text>
</comment>
<dbReference type="EMBL" id="HBED01004800">
    <property type="protein sequence ID" value="CAD8295261.1"/>
    <property type="molecule type" value="Transcribed_RNA"/>
</dbReference>
<dbReference type="Gene3D" id="1.10.357.20">
    <property type="entry name" value="SLC41 divalent cation transporters, integral membrane domain"/>
    <property type="match status" value="1"/>
</dbReference>
<gene>
    <name evidence="10" type="ORF">TDUB1175_LOCUS2385</name>
</gene>
<evidence type="ECO:0000259" key="9">
    <source>
        <dbReference type="Pfam" id="PF01769"/>
    </source>
</evidence>
<keyword evidence="5" id="KW-0460">Magnesium</keyword>
<dbReference type="Pfam" id="PF01769">
    <property type="entry name" value="MgtE"/>
    <property type="match status" value="1"/>
</dbReference>
<feature type="transmembrane region" description="Helical" evidence="8">
    <location>
        <begin position="21"/>
        <end position="42"/>
    </location>
</feature>
<accession>A0A7R9VGZ5</accession>
<dbReference type="GO" id="GO:0016020">
    <property type="term" value="C:membrane"/>
    <property type="evidence" value="ECO:0007669"/>
    <property type="project" value="UniProtKB-SubCell"/>
</dbReference>
<evidence type="ECO:0000256" key="3">
    <source>
        <dbReference type="ARBA" id="ARBA00022448"/>
    </source>
</evidence>
<evidence type="ECO:0000256" key="1">
    <source>
        <dbReference type="ARBA" id="ARBA00004141"/>
    </source>
</evidence>
<dbReference type="AlphaFoldDB" id="A0A7R9VGZ5"/>